<dbReference type="RefSeq" id="XP_007332053.1">
    <property type="nucleotide sequence ID" value="XM_007331991.1"/>
</dbReference>
<dbReference type="eggNOG" id="ENOG502S3QU">
    <property type="taxonomic scope" value="Eukaryota"/>
</dbReference>
<dbReference type="HOGENOM" id="CLU_043701_0_0_1"/>
<keyword evidence="6" id="KW-1185">Reference proteome</keyword>
<dbReference type="GO" id="GO:0006620">
    <property type="term" value="P:post-translational protein targeting to endoplasmic reticulum membrane"/>
    <property type="evidence" value="ECO:0007669"/>
    <property type="project" value="InterPro"/>
</dbReference>
<gene>
    <name evidence="5" type="ORF">AGABI1DRAFT_130498</name>
</gene>
<dbReference type="GO" id="GO:0071818">
    <property type="term" value="C:BAT3 complex"/>
    <property type="evidence" value="ECO:0007669"/>
    <property type="project" value="TreeGrafter"/>
</dbReference>
<keyword evidence="2" id="KW-0963">Cytoplasm</keyword>
<dbReference type="GO" id="GO:0071816">
    <property type="term" value="P:tail-anchored membrane protein insertion into ER membrane"/>
    <property type="evidence" value="ECO:0007669"/>
    <property type="project" value="TreeGrafter"/>
</dbReference>
<evidence type="ECO:0000313" key="5">
    <source>
        <dbReference type="EMBL" id="EKM77416.1"/>
    </source>
</evidence>
<reference evidence="6" key="1">
    <citation type="journal article" date="2012" name="Proc. Natl. Acad. Sci. U.S.A.">
        <title>Genome sequence of the button mushroom Agaricus bisporus reveals mechanisms governing adaptation to a humic-rich ecological niche.</title>
        <authorList>
            <person name="Morin E."/>
            <person name="Kohler A."/>
            <person name="Baker A.R."/>
            <person name="Foulongne-Oriol M."/>
            <person name="Lombard V."/>
            <person name="Nagy L.G."/>
            <person name="Ohm R.A."/>
            <person name="Patyshakuliyeva A."/>
            <person name="Brun A."/>
            <person name="Aerts A.L."/>
            <person name="Bailey A.M."/>
            <person name="Billette C."/>
            <person name="Coutinho P.M."/>
            <person name="Deakin G."/>
            <person name="Doddapaneni H."/>
            <person name="Floudas D."/>
            <person name="Grimwood J."/>
            <person name="Hilden K."/>
            <person name="Kuees U."/>
            <person name="LaButti K.M."/>
            <person name="Lapidus A."/>
            <person name="Lindquist E.A."/>
            <person name="Lucas S.M."/>
            <person name="Murat C."/>
            <person name="Riley R.W."/>
            <person name="Salamov A.A."/>
            <person name="Schmutz J."/>
            <person name="Subramanian V."/>
            <person name="Woesten H.A.B."/>
            <person name="Xu J."/>
            <person name="Eastwood D.C."/>
            <person name="Foster G.D."/>
            <person name="Sonnenberg A.S."/>
            <person name="Cullen D."/>
            <person name="de Vries R.P."/>
            <person name="Lundell T."/>
            <person name="Hibbett D.S."/>
            <person name="Henrissat B."/>
            <person name="Burton K.S."/>
            <person name="Kerrigan R.W."/>
            <person name="Challen M.P."/>
            <person name="Grigoriev I.V."/>
            <person name="Martin F."/>
        </authorList>
    </citation>
    <scope>NUCLEOTIDE SEQUENCE [LARGE SCALE GENOMIC DNA]</scope>
    <source>
        <strain evidence="6">JB137-S8 / ATCC MYA-4627 / FGSC 10392</strain>
    </source>
</reference>
<protein>
    <recommendedName>
        <fullName evidence="4">Ubiquitin-like domain-containing protein</fullName>
    </recommendedName>
</protein>
<dbReference type="AlphaFoldDB" id="K5WPY1"/>
<dbReference type="InParanoid" id="K5WPY1"/>
<dbReference type="InterPro" id="IPR000626">
    <property type="entry name" value="Ubiquitin-like_dom"/>
</dbReference>
<dbReference type="OMA" id="KPGFDWD"/>
<name>K5WPY1_AGABU</name>
<dbReference type="KEGG" id="abp:AGABI1DRAFT130498"/>
<dbReference type="SUPFAM" id="SSF54236">
    <property type="entry name" value="Ubiquitin-like"/>
    <property type="match status" value="1"/>
</dbReference>
<dbReference type="GO" id="GO:0051087">
    <property type="term" value="F:protein-folding chaperone binding"/>
    <property type="evidence" value="ECO:0007669"/>
    <property type="project" value="TreeGrafter"/>
</dbReference>
<evidence type="ECO:0000313" key="6">
    <source>
        <dbReference type="Proteomes" id="UP000008493"/>
    </source>
</evidence>
<comment type="subcellular location">
    <subcellularLocation>
        <location evidence="1">Cytoplasm</location>
        <location evidence="1">Cytosol</location>
    </subcellularLocation>
</comment>
<evidence type="ECO:0000256" key="1">
    <source>
        <dbReference type="ARBA" id="ARBA00004514"/>
    </source>
</evidence>
<dbReference type="SMART" id="SM00213">
    <property type="entry name" value="UBQ"/>
    <property type="match status" value="1"/>
</dbReference>
<dbReference type="GeneID" id="18827225"/>
<dbReference type="STRING" id="597362.K5WPY1"/>
<sequence length="268" mass="28779">MSEQAELAFAKTYLNTLSSQPITFANDYRQPLENSLKRVAVFPIPLPEPPKRHEAGNSISGSDTIASIKSQLSKTHATAPPADAQRLLVKGKALADSKLLKEYNVQSGDTVNLMVKPGVNWDPSKPKEQEILQPKPLSASETGALGLAVGDGPASGKRKHGRAPSIVLSPSPSSDMPGAAPEKDILLSLDTTTDVPTSATETLSTYHTTITNPDFWEKLLIFLQHEFATETDGLQAWEEFLRASKGSLTANQIAKIRDHVGVMGMAGI</sequence>
<evidence type="ECO:0000259" key="4">
    <source>
        <dbReference type="PROSITE" id="PS50053"/>
    </source>
</evidence>
<dbReference type="Pfam" id="PF00240">
    <property type="entry name" value="ubiquitin"/>
    <property type="match status" value="1"/>
</dbReference>
<evidence type="ECO:0000256" key="3">
    <source>
        <dbReference type="SAM" id="MobiDB-lite"/>
    </source>
</evidence>
<dbReference type="InterPro" id="IPR047154">
    <property type="entry name" value="UBL4A-like"/>
</dbReference>
<organism evidence="5 6">
    <name type="scientific">Agaricus bisporus var. burnettii (strain JB137-S8 / ATCC MYA-4627 / FGSC 10392)</name>
    <name type="common">White button mushroom</name>
    <dbReference type="NCBI Taxonomy" id="597362"/>
    <lineage>
        <taxon>Eukaryota</taxon>
        <taxon>Fungi</taxon>
        <taxon>Dikarya</taxon>
        <taxon>Basidiomycota</taxon>
        <taxon>Agaricomycotina</taxon>
        <taxon>Agaricomycetes</taxon>
        <taxon>Agaricomycetidae</taxon>
        <taxon>Agaricales</taxon>
        <taxon>Agaricineae</taxon>
        <taxon>Agaricaceae</taxon>
        <taxon>Agaricus</taxon>
    </lineage>
</organism>
<dbReference type="PROSITE" id="PS50053">
    <property type="entry name" value="UBIQUITIN_2"/>
    <property type="match status" value="1"/>
</dbReference>
<dbReference type="OrthoDB" id="428577at2759"/>
<dbReference type="EMBL" id="JH971396">
    <property type="protein sequence ID" value="EKM77416.1"/>
    <property type="molecule type" value="Genomic_DNA"/>
</dbReference>
<accession>K5WPY1</accession>
<dbReference type="Proteomes" id="UP000008493">
    <property type="component" value="Unassembled WGS sequence"/>
</dbReference>
<dbReference type="PANTHER" id="PTHR46555">
    <property type="entry name" value="UBIQUITIN-LIKE PROTEIN 4A"/>
    <property type="match status" value="1"/>
</dbReference>
<dbReference type="CDD" id="cd17039">
    <property type="entry name" value="Ubl_ubiquitin_like"/>
    <property type="match status" value="1"/>
</dbReference>
<dbReference type="PANTHER" id="PTHR46555:SF1">
    <property type="entry name" value="UBIQUITIN-LIKE PROTEIN 4A"/>
    <property type="match status" value="1"/>
</dbReference>
<dbReference type="InterPro" id="IPR029071">
    <property type="entry name" value="Ubiquitin-like_domsf"/>
</dbReference>
<feature type="region of interest" description="Disordered" evidence="3">
    <location>
        <begin position="117"/>
        <end position="179"/>
    </location>
</feature>
<evidence type="ECO:0000256" key="2">
    <source>
        <dbReference type="ARBA" id="ARBA00022490"/>
    </source>
</evidence>
<feature type="domain" description="Ubiquitin-like" evidence="4">
    <location>
        <begin position="58"/>
        <end position="116"/>
    </location>
</feature>
<dbReference type="Gene3D" id="3.10.20.90">
    <property type="entry name" value="Phosphatidylinositol 3-kinase Catalytic Subunit, Chain A, domain 1"/>
    <property type="match status" value="1"/>
</dbReference>
<proteinExistence type="predicted"/>